<accession>A0A0S4KMD1</accession>
<name>A0A0S4KMD1_BODSA</name>
<feature type="region of interest" description="Disordered" evidence="1">
    <location>
        <begin position="562"/>
        <end position="613"/>
    </location>
</feature>
<sequence>MSGAGMAEFPVVPRRPPSSSVPLNGRIGSARRTQLSEETLQRLVGIPTSRHLAPPPARQTNSIMIQTRVGMGDVHLLETLVGSENTVGVVTVAHARDVDIFRCYQLRMLETAIRDEERERHMVLSQEAELRRSLTLVNITMLQKIRAFKMLATARREGQSPRKISVAFDRSLIDAAGSPGSGDFSLLPSPTSIGSPTARDEEELNRMRERLLLLEERVRSSAKSTKHNVASVARRAIAQRSGSAGSRSQGGARDPAVEAFLLQQEASNRLQMSKFEVEARKTISLALSQTELEAQLRIATRVMVHAPFTSYRPKIPIQHSLAGEEYLRRWLLVETLQHYEDCATLLQQHENDKRNSIEDEYAASIHMIFATVFLPHYESRSATLEAALSREKERAASQQRQSDSLYATLKLKVIVAEESTIREVLKASCFEMLSTLRLVVLELADLRGVHAKAKRLEGELARQARRRQEEVGFLVSQLPRAGVIHPNSAMLAELNARSTTATGSPDLAATQAPSINPSTMKITSAASYRVPQQPSSTGAQSYNTNDMYPLGVKVQSILMKHGTASSSSSGGFARPASPTSQSQRFRHASIVSTCSTPDGDEARPVPSGYFAGF</sequence>
<dbReference type="Proteomes" id="UP000051952">
    <property type="component" value="Unassembled WGS sequence"/>
</dbReference>
<organism evidence="2 3">
    <name type="scientific">Bodo saltans</name>
    <name type="common">Flagellated protozoan</name>
    <dbReference type="NCBI Taxonomy" id="75058"/>
    <lineage>
        <taxon>Eukaryota</taxon>
        <taxon>Discoba</taxon>
        <taxon>Euglenozoa</taxon>
        <taxon>Kinetoplastea</taxon>
        <taxon>Metakinetoplastina</taxon>
        <taxon>Eubodonida</taxon>
        <taxon>Bodonidae</taxon>
        <taxon>Bodo</taxon>
    </lineage>
</organism>
<keyword evidence="3" id="KW-1185">Reference proteome</keyword>
<evidence type="ECO:0000256" key="1">
    <source>
        <dbReference type="SAM" id="MobiDB-lite"/>
    </source>
</evidence>
<reference evidence="3" key="1">
    <citation type="submission" date="2015-09" db="EMBL/GenBank/DDBJ databases">
        <authorList>
            <consortium name="Pathogen Informatics"/>
        </authorList>
    </citation>
    <scope>NUCLEOTIDE SEQUENCE [LARGE SCALE GENOMIC DNA]</scope>
    <source>
        <strain evidence="3">Lake Konstanz</strain>
    </source>
</reference>
<evidence type="ECO:0000313" key="3">
    <source>
        <dbReference type="Proteomes" id="UP000051952"/>
    </source>
</evidence>
<dbReference type="EMBL" id="CYKH01002252">
    <property type="protein sequence ID" value="CUI15577.1"/>
    <property type="molecule type" value="Genomic_DNA"/>
</dbReference>
<feature type="region of interest" description="Disordered" evidence="1">
    <location>
        <begin position="1"/>
        <end position="26"/>
    </location>
</feature>
<dbReference type="VEuPathDB" id="TriTrypDB:BSAL_48500"/>
<gene>
    <name evidence="2" type="ORF">BSAL_48500</name>
</gene>
<dbReference type="AlphaFoldDB" id="A0A0S4KMD1"/>
<protein>
    <submittedName>
        <fullName evidence="2">Uncharacterized protein</fullName>
    </submittedName>
</protein>
<evidence type="ECO:0000313" key="2">
    <source>
        <dbReference type="EMBL" id="CUI15577.1"/>
    </source>
</evidence>
<proteinExistence type="predicted"/>